<keyword evidence="2" id="KW-1185">Reference proteome</keyword>
<accession>A0A918KRY5</accession>
<dbReference type="AlphaFoldDB" id="A0A918KRY5"/>
<comment type="caution">
    <text evidence="1">The sequence shown here is derived from an EMBL/GenBank/DDBJ whole genome shotgun (WGS) entry which is preliminary data.</text>
</comment>
<sequence length="266" mass="30253">MNMRMTSTAVWFGLLLFGAVGCKVETETSSDVLSEVPAIEVVDPTPNVVDASWVTSHKTPKIIGTGEPLNCPQMLSAQSFHDRWRERQVLRFWIGENTGFDPNKEDVCEGDLKNIWSDLGRFNDAIETHMPHIKGVSYSLRDFPETDRALRIFIDEAATASSLHQKLDVMDRSTLEGGMNIDHTILRFIFEQQEAYFEQEHMPIIRAAMPGYDLGLKYYDAEKLGYCYHPYEICRGYFGPNFKRTESAFKLERLGAPLDSIGFIVP</sequence>
<reference evidence="1 2" key="1">
    <citation type="journal article" date="2014" name="Int. J. Syst. Evol. Microbiol.">
        <title>Complete genome sequence of Corynebacterium casei LMG S-19264T (=DSM 44701T), isolated from a smear-ripened cheese.</title>
        <authorList>
            <consortium name="US DOE Joint Genome Institute (JGI-PGF)"/>
            <person name="Walter F."/>
            <person name="Albersmeier A."/>
            <person name="Kalinowski J."/>
            <person name="Ruckert C."/>
        </authorList>
    </citation>
    <scope>NUCLEOTIDE SEQUENCE [LARGE SCALE GENOMIC DNA]</scope>
    <source>
        <strain evidence="1 2">KCTC 23968</strain>
    </source>
</reference>
<proteinExistence type="predicted"/>
<evidence type="ECO:0000313" key="2">
    <source>
        <dbReference type="Proteomes" id="UP000600865"/>
    </source>
</evidence>
<dbReference type="PROSITE" id="PS51257">
    <property type="entry name" value="PROKAR_LIPOPROTEIN"/>
    <property type="match status" value="1"/>
</dbReference>
<dbReference type="Proteomes" id="UP000600865">
    <property type="component" value="Unassembled WGS sequence"/>
</dbReference>
<gene>
    <name evidence="1" type="ORF">GCM10011309_26040</name>
</gene>
<dbReference type="EMBL" id="BMYV01000003">
    <property type="protein sequence ID" value="GGX74668.1"/>
    <property type="molecule type" value="Genomic_DNA"/>
</dbReference>
<protein>
    <recommendedName>
        <fullName evidence="3">Lipoprotein</fullName>
    </recommendedName>
</protein>
<name>A0A918KRY5_9PROT</name>
<evidence type="ECO:0000313" key="1">
    <source>
        <dbReference type="EMBL" id="GGX74668.1"/>
    </source>
</evidence>
<evidence type="ECO:0008006" key="3">
    <source>
        <dbReference type="Google" id="ProtNLM"/>
    </source>
</evidence>
<organism evidence="1 2">
    <name type="scientific">Litorimonas cladophorae</name>
    <dbReference type="NCBI Taxonomy" id="1220491"/>
    <lineage>
        <taxon>Bacteria</taxon>
        <taxon>Pseudomonadati</taxon>
        <taxon>Pseudomonadota</taxon>
        <taxon>Alphaproteobacteria</taxon>
        <taxon>Maricaulales</taxon>
        <taxon>Robiginitomaculaceae</taxon>
    </lineage>
</organism>